<protein>
    <recommendedName>
        <fullName evidence="6">ARMC9 CTLH-like domain-containing protein</fullName>
    </recommendedName>
</protein>
<feature type="domain" description="ARMC9 CTLH-like" evidence="6">
    <location>
        <begin position="53"/>
        <end position="167"/>
    </location>
</feature>
<feature type="region of interest" description="Disordered" evidence="5">
    <location>
        <begin position="188"/>
        <end position="229"/>
    </location>
</feature>
<evidence type="ECO:0000313" key="8">
    <source>
        <dbReference type="Proteomes" id="UP000699462"/>
    </source>
</evidence>
<comment type="caution">
    <text evidence="7">The sequence shown here is derived from an EMBL/GenBank/DDBJ whole genome shotgun (WGS) entry which is preliminary data.</text>
</comment>
<evidence type="ECO:0000256" key="2">
    <source>
        <dbReference type="ARBA" id="ARBA00004603"/>
    </source>
</evidence>
<dbReference type="AlphaFoldDB" id="A0A8T0DMF2"/>
<comment type="similarity">
    <text evidence="3">Belongs to the WD repeat WDR91 family.</text>
</comment>
<dbReference type="PANTHER" id="PTHR13083:SF3">
    <property type="entry name" value="WD REPEAT-CONTAINING PROTEIN 91"/>
    <property type="match status" value="1"/>
</dbReference>
<evidence type="ECO:0000259" key="6">
    <source>
        <dbReference type="Pfam" id="PF23138"/>
    </source>
</evidence>
<dbReference type="GO" id="GO:0141039">
    <property type="term" value="F:phosphatidylinositol 3-kinase inhibitor activity"/>
    <property type="evidence" value="ECO:0007669"/>
    <property type="project" value="InterPro"/>
</dbReference>
<keyword evidence="8" id="KW-1185">Reference proteome</keyword>
<reference evidence="7 8" key="1">
    <citation type="submission" date="2019-07" db="EMBL/GenBank/DDBJ databases">
        <title>Annotation for the trematode Paragonimus westermani.</title>
        <authorList>
            <person name="Choi Y.-J."/>
        </authorList>
    </citation>
    <scope>NUCLEOTIDE SEQUENCE [LARGE SCALE GENOMIC DNA]</scope>
    <source>
        <strain evidence="7">180907_Pwestermani</strain>
    </source>
</reference>
<proteinExistence type="inferred from homology"/>
<evidence type="ECO:0000256" key="4">
    <source>
        <dbReference type="ARBA" id="ARBA00022753"/>
    </source>
</evidence>
<dbReference type="OrthoDB" id="193023at2759"/>
<dbReference type="Proteomes" id="UP000699462">
    <property type="component" value="Unassembled WGS sequence"/>
</dbReference>
<dbReference type="PROSITE" id="PS50896">
    <property type="entry name" value="LISH"/>
    <property type="match status" value="1"/>
</dbReference>
<dbReference type="InterPro" id="IPR056327">
    <property type="entry name" value="ARMC9_CTLH-like_dom"/>
</dbReference>
<accession>A0A8T0DMF2</accession>
<name>A0A8T0DMF2_9TREM</name>
<evidence type="ECO:0000256" key="5">
    <source>
        <dbReference type="SAM" id="MobiDB-lite"/>
    </source>
</evidence>
<evidence type="ECO:0000313" key="7">
    <source>
        <dbReference type="EMBL" id="KAF8567907.1"/>
    </source>
</evidence>
<dbReference type="EMBL" id="JTDF01003300">
    <property type="protein sequence ID" value="KAF8567907.1"/>
    <property type="molecule type" value="Genomic_DNA"/>
</dbReference>
<dbReference type="PANTHER" id="PTHR13083">
    <property type="entry name" value="WD REPEAT-CONTAINING PROTEIN 91"/>
    <property type="match status" value="1"/>
</dbReference>
<organism evidence="7 8">
    <name type="scientific">Paragonimus westermani</name>
    <dbReference type="NCBI Taxonomy" id="34504"/>
    <lineage>
        <taxon>Eukaryota</taxon>
        <taxon>Metazoa</taxon>
        <taxon>Spiralia</taxon>
        <taxon>Lophotrochozoa</taxon>
        <taxon>Platyhelminthes</taxon>
        <taxon>Trematoda</taxon>
        <taxon>Digenea</taxon>
        <taxon>Plagiorchiida</taxon>
        <taxon>Troglotremata</taxon>
        <taxon>Troglotrematidae</taxon>
        <taxon>Paragonimus</taxon>
    </lineage>
</organism>
<sequence length="229" mass="26355">MDGGISEHIIRQYLISHNYMGTLDAFNAECKRDRVRHRFQPSTFMTDVQHAISESNLTQLIDIWQILQNTFFSRLDVDRQRTAQSFKVHVFKTYLVHAFTKGRTSKVTEFYEKLASEFCPNLPEWQGWFALPYMPCPSDHPDYAMYFTKTWMDILYLSLSNFLCAMFALDLCNTDILNRLDQLEASLTKNGKPADKPPTSATSSSANVPPFGDLLDDFNQLGSIRTDPK</sequence>
<dbReference type="GO" id="GO:0031901">
    <property type="term" value="C:early endosome membrane"/>
    <property type="evidence" value="ECO:0007669"/>
    <property type="project" value="TreeGrafter"/>
</dbReference>
<dbReference type="InterPro" id="IPR039724">
    <property type="entry name" value="WDR91"/>
</dbReference>
<evidence type="ECO:0000256" key="1">
    <source>
        <dbReference type="ARBA" id="ARBA00004412"/>
    </source>
</evidence>
<dbReference type="Pfam" id="PF23138">
    <property type="entry name" value="CTLH_Armc9"/>
    <property type="match status" value="1"/>
</dbReference>
<dbReference type="GO" id="GO:0031902">
    <property type="term" value="C:late endosome membrane"/>
    <property type="evidence" value="ECO:0007669"/>
    <property type="project" value="TreeGrafter"/>
</dbReference>
<comment type="subcellular location">
    <subcellularLocation>
        <location evidence="1">Early endosome</location>
    </subcellularLocation>
    <subcellularLocation>
        <location evidence="2">Late endosome</location>
    </subcellularLocation>
</comment>
<evidence type="ECO:0000256" key="3">
    <source>
        <dbReference type="ARBA" id="ARBA00006128"/>
    </source>
</evidence>
<keyword evidence="4" id="KW-0967">Endosome</keyword>
<gene>
    <name evidence="7" type="ORF">P879_06074</name>
</gene>
<dbReference type="GO" id="GO:0045022">
    <property type="term" value="P:early endosome to late endosome transport"/>
    <property type="evidence" value="ECO:0007669"/>
    <property type="project" value="InterPro"/>
</dbReference>
<dbReference type="InterPro" id="IPR006594">
    <property type="entry name" value="LisH"/>
</dbReference>
<dbReference type="GO" id="GO:0051898">
    <property type="term" value="P:negative regulation of phosphatidylinositol 3-kinase/protein kinase B signal transduction"/>
    <property type="evidence" value="ECO:0007669"/>
    <property type="project" value="InterPro"/>
</dbReference>